<dbReference type="GO" id="GO:0005546">
    <property type="term" value="F:phosphatidylinositol-4,5-bisphosphate binding"/>
    <property type="evidence" value="ECO:0007669"/>
    <property type="project" value="InterPro"/>
</dbReference>
<dbReference type="SUPFAM" id="SSF74788">
    <property type="entry name" value="Cullin repeat-like"/>
    <property type="match status" value="1"/>
</dbReference>
<organism evidence="5">
    <name type="scientific">Oryza glumipatula</name>
    <dbReference type="NCBI Taxonomy" id="40148"/>
    <lineage>
        <taxon>Eukaryota</taxon>
        <taxon>Viridiplantae</taxon>
        <taxon>Streptophyta</taxon>
        <taxon>Embryophyta</taxon>
        <taxon>Tracheophyta</taxon>
        <taxon>Spermatophyta</taxon>
        <taxon>Magnoliopsida</taxon>
        <taxon>Liliopsida</taxon>
        <taxon>Poales</taxon>
        <taxon>Poaceae</taxon>
        <taxon>BOP clade</taxon>
        <taxon>Oryzoideae</taxon>
        <taxon>Oryzeae</taxon>
        <taxon>Oryzinae</taxon>
        <taxon>Oryza</taxon>
    </lineage>
</organism>
<sequence>MAAAHFVFIPLMAQGHLIPAVDTALLLATHGALCTVVATPATVARVRTHRRLGPTVRLEAVLEEKSGELAFPRMRQVFMLNNTHAIVRRAVRSNLAMFLPPRWARAREECMEGYIKSYLDMSWVPIVSRLAAGAATAAATKPAAVSVLRRQ</sequence>
<dbReference type="Pfam" id="PF03081">
    <property type="entry name" value="Exo70_C"/>
    <property type="match status" value="1"/>
</dbReference>
<dbReference type="PANTHER" id="PTHR12542:SF24">
    <property type="entry name" value="EXOCYST SUBUNIT EXO70 FAMILY PROTEIN"/>
    <property type="match status" value="1"/>
</dbReference>
<dbReference type="PANTHER" id="PTHR12542">
    <property type="entry name" value="EXOCYST COMPLEX PROTEIN EXO70"/>
    <property type="match status" value="1"/>
</dbReference>
<dbReference type="HOGENOM" id="CLU_145681_0_0_1"/>
<dbReference type="EnsemblPlants" id="OGLUM01G31020.1">
    <property type="protein sequence ID" value="OGLUM01G31020.1"/>
    <property type="gene ID" value="OGLUM01G31020"/>
</dbReference>
<dbReference type="InterPro" id="IPR004140">
    <property type="entry name" value="Exo70"/>
</dbReference>
<evidence type="ECO:0000259" key="4">
    <source>
        <dbReference type="Pfam" id="PF03081"/>
    </source>
</evidence>
<evidence type="ECO:0000313" key="5">
    <source>
        <dbReference type="EnsemblPlants" id="OGLUM01G31020.1"/>
    </source>
</evidence>
<accession>A0A0D9YDE5</accession>
<dbReference type="STRING" id="40148.A0A0D9YDE5"/>
<comment type="similarity">
    <text evidence="1 3">Belongs to the EXO70 family.</text>
</comment>
<evidence type="ECO:0000313" key="6">
    <source>
        <dbReference type="Proteomes" id="UP000026961"/>
    </source>
</evidence>
<keyword evidence="6" id="KW-1185">Reference proteome</keyword>
<protein>
    <recommendedName>
        <fullName evidence="3">Exocyst subunit Exo70 family protein</fullName>
    </recommendedName>
</protein>
<dbReference type="GO" id="GO:0015031">
    <property type="term" value="P:protein transport"/>
    <property type="evidence" value="ECO:0007669"/>
    <property type="project" value="UniProtKB-KW"/>
</dbReference>
<evidence type="ECO:0000256" key="2">
    <source>
        <dbReference type="ARBA" id="ARBA00022448"/>
    </source>
</evidence>
<dbReference type="InterPro" id="IPR046364">
    <property type="entry name" value="Exo70_C"/>
</dbReference>
<dbReference type="Gene3D" id="1.20.1280.170">
    <property type="entry name" value="Exocyst complex component Exo70"/>
    <property type="match status" value="1"/>
</dbReference>
<reference evidence="5" key="1">
    <citation type="submission" date="2013-08" db="EMBL/GenBank/DDBJ databases">
        <title>Oryza genome evolution.</title>
        <authorList>
            <person name="Wing R.A."/>
            <person name="Panaud O."/>
            <person name="Oliveira A.C."/>
        </authorList>
    </citation>
    <scope>NUCLEOTIDE SEQUENCE</scope>
</reference>
<evidence type="ECO:0000256" key="1">
    <source>
        <dbReference type="ARBA" id="ARBA00006756"/>
    </source>
</evidence>
<dbReference type="GO" id="GO:0006887">
    <property type="term" value="P:exocytosis"/>
    <property type="evidence" value="ECO:0007669"/>
    <property type="project" value="UniProtKB-KW"/>
</dbReference>
<feature type="domain" description="Exocyst complex subunit Exo70 C-terminal" evidence="4">
    <location>
        <begin position="58"/>
        <end position="132"/>
    </location>
</feature>
<dbReference type="SUPFAM" id="SSF53756">
    <property type="entry name" value="UDP-Glycosyltransferase/glycogen phosphorylase"/>
    <property type="match status" value="1"/>
</dbReference>
<name>A0A0D9YDE5_9ORYZ</name>
<reference evidence="5" key="3">
    <citation type="submission" date="2018-05" db="EMBL/GenBank/DDBJ databases">
        <title>OgluRS3 (Oryza glumaepatula Reference Sequence Version 3).</title>
        <authorList>
            <person name="Zhang J."/>
            <person name="Kudrna D."/>
            <person name="Lee S."/>
            <person name="Talag J."/>
            <person name="Welchert J."/>
            <person name="Wing R.A."/>
        </authorList>
    </citation>
    <scope>NUCLEOTIDE SEQUENCE [LARGE SCALE GENOMIC DNA]</scope>
</reference>
<dbReference type="GO" id="GO:0000145">
    <property type="term" value="C:exocyst"/>
    <property type="evidence" value="ECO:0007669"/>
    <property type="project" value="InterPro"/>
</dbReference>
<dbReference type="Gramene" id="OGLUM01G31020.1">
    <property type="protein sequence ID" value="OGLUM01G31020.1"/>
    <property type="gene ID" value="OGLUM01G31020"/>
</dbReference>
<comment type="function">
    <text evidence="3">Component of the exocyst complex.</text>
</comment>
<dbReference type="AlphaFoldDB" id="A0A0D9YDE5"/>
<dbReference type="Proteomes" id="UP000026961">
    <property type="component" value="Chromosome 1"/>
</dbReference>
<keyword evidence="3" id="KW-0268">Exocytosis</keyword>
<proteinExistence type="inferred from homology"/>
<evidence type="ECO:0000256" key="3">
    <source>
        <dbReference type="RuleBase" id="RU365026"/>
    </source>
</evidence>
<dbReference type="InterPro" id="IPR016159">
    <property type="entry name" value="Cullin_repeat-like_dom_sf"/>
</dbReference>
<keyword evidence="3" id="KW-0653">Protein transport</keyword>
<keyword evidence="2 3" id="KW-0813">Transport</keyword>
<reference evidence="5" key="2">
    <citation type="submission" date="2015-04" db="UniProtKB">
        <authorList>
            <consortium name="EnsemblPlants"/>
        </authorList>
    </citation>
    <scope>IDENTIFICATION</scope>
</reference>